<dbReference type="Gene3D" id="3.30.70.2970">
    <property type="entry name" value="Protein of unknown function (DUF541), domain 2"/>
    <property type="match status" value="1"/>
</dbReference>
<keyword evidence="3" id="KW-1185">Reference proteome</keyword>
<feature type="signal peptide" evidence="1">
    <location>
        <begin position="1"/>
        <end position="24"/>
    </location>
</feature>
<dbReference type="AlphaFoldDB" id="A0A7W9AFH1"/>
<keyword evidence="1" id="KW-0732">Signal</keyword>
<protein>
    <recommendedName>
        <fullName evidence="4">SIMPL domain-containing protein</fullName>
    </recommendedName>
</protein>
<dbReference type="PANTHER" id="PTHR34387">
    <property type="entry name" value="SLR1258 PROTEIN"/>
    <property type="match status" value="1"/>
</dbReference>
<evidence type="ECO:0000313" key="3">
    <source>
        <dbReference type="Proteomes" id="UP000549617"/>
    </source>
</evidence>
<dbReference type="EMBL" id="JACIJC010000001">
    <property type="protein sequence ID" value="MBB5684536.1"/>
    <property type="molecule type" value="Genomic_DNA"/>
</dbReference>
<evidence type="ECO:0008006" key="4">
    <source>
        <dbReference type="Google" id="ProtNLM"/>
    </source>
</evidence>
<dbReference type="Pfam" id="PF04402">
    <property type="entry name" value="SIMPL"/>
    <property type="match status" value="1"/>
</dbReference>
<accession>A0A7W9AFH1</accession>
<name>A0A7W9AFH1_9SPHN</name>
<proteinExistence type="predicted"/>
<dbReference type="Gene3D" id="3.30.110.170">
    <property type="entry name" value="Protein of unknown function (DUF541), domain 1"/>
    <property type="match status" value="1"/>
</dbReference>
<dbReference type="GO" id="GO:0006974">
    <property type="term" value="P:DNA damage response"/>
    <property type="evidence" value="ECO:0007669"/>
    <property type="project" value="TreeGrafter"/>
</dbReference>
<sequence>MTKSLAPIALAAMAMVPTALSAQAVPPQPIQGTRLDIVATGETKRVPDVAVISAGVVTQAADAAGAMRDNADRMAKVIAALKKAGVAERDIATSTIGLNPQYRYGENVPPVITGYQANNTLTVRFRDVARSGAILDALVAAGVNQISGPTLQIDKPEAAEDEARVAAVKQAQARAQLYAGAAGLKVKRILSISESGGYNPQPPVMYAMKARSEAADTVINPGEQSVGVTVNVSFELE</sequence>
<evidence type="ECO:0000256" key="1">
    <source>
        <dbReference type="SAM" id="SignalP"/>
    </source>
</evidence>
<dbReference type="InterPro" id="IPR052022">
    <property type="entry name" value="26kDa_periplasmic_antigen"/>
</dbReference>
<comment type="caution">
    <text evidence="2">The sequence shown here is derived from an EMBL/GenBank/DDBJ whole genome shotgun (WGS) entry which is preliminary data.</text>
</comment>
<gene>
    <name evidence="2" type="ORF">FHS49_000527</name>
</gene>
<evidence type="ECO:0000313" key="2">
    <source>
        <dbReference type="EMBL" id="MBB5684536.1"/>
    </source>
</evidence>
<dbReference type="RefSeq" id="WP_184014939.1">
    <property type="nucleotide sequence ID" value="NZ_JACIJC010000001.1"/>
</dbReference>
<dbReference type="InterPro" id="IPR007497">
    <property type="entry name" value="SIMPL/DUF541"/>
</dbReference>
<organism evidence="2 3">
    <name type="scientific">Sphingobium boeckii</name>
    <dbReference type="NCBI Taxonomy" id="1082345"/>
    <lineage>
        <taxon>Bacteria</taxon>
        <taxon>Pseudomonadati</taxon>
        <taxon>Pseudomonadota</taxon>
        <taxon>Alphaproteobacteria</taxon>
        <taxon>Sphingomonadales</taxon>
        <taxon>Sphingomonadaceae</taxon>
        <taxon>Sphingobium</taxon>
    </lineage>
</organism>
<reference evidence="2 3" key="1">
    <citation type="submission" date="2020-08" db="EMBL/GenBank/DDBJ databases">
        <title>Genomic Encyclopedia of Type Strains, Phase IV (KMG-IV): sequencing the most valuable type-strain genomes for metagenomic binning, comparative biology and taxonomic classification.</title>
        <authorList>
            <person name="Goeker M."/>
        </authorList>
    </citation>
    <scope>NUCLEOTIDE SEQUENCE [LARGE SCALE GENOMIC DNA]</scope>
    <source>
        <strain evidence="2 3">DSM 25079</strain>
    </source>
</reference>
<feature type="chain" id="PRO_5031188346" description="SIMPL domain-containing protein" evidence="1">
    <location>
        <begin position="25"/>
        <end position="237"/>
    </location>
</feature>
<dbReference type="PANTHER" id="PTHR34387:SF1">
    <property type="entry name" value="PERIPLASMIC IMMUNOGENIC PROTEIN"/>
    <property type="match status" value="1"/>
</dbReference>
<dbReference type="Proteomes" id="UP000549617">
    <property type="component" value="Unassembled WGS sequence"/>
</dbReference>